<name>A0A139N454_STRCR</name>
<dbReference type="EMBL" id="LQRD01000022">
    <property type="protein sequence ID" value="KXT70597.1"/>
    <property type="molecule type" value="Genomic_DNA"/>
</dbReference>
<keyword evidence="1" id="KW-0472">Membrane</keyword>
<feature type="transmembrane region" description="Helical" evidence="1">
    <location>
        <begin position="7"/>
        <end position="25"/>
    </location>
</feature>
<dbReference type="RefSeq" id="WP_314828840.1">
    <property type="nucleotide sequence ID" value="NZ_CAUUYS010000084.1"/>
</dbReference>
<gene>
    <name evidence="2" type="ORF">SCRDD08_00571</name>
</gene>
<proteinExistence type="predicted"/>
<dbReference type="STRING" id="45634.SCRDD08_00571"/>
<sequence length="41" mass="4342">MIQKDQTFIIIACANAALGSAFYAIDGQKNDDKDGGHGKKS</sequence>
<accession>A0A139N454</accession>
<dbReference type="AlphaFoldDB" id="A0A139N454"/>
<evidence type="ECO:0000256" key="1">
    <source>
        <dbReference type="SAM" id="Phobius"/>
    </source>
</evidence>
<dbReference type="Proteomes" id="UP000070377">
    <property type="component" value="Unassembled WGS sequence"/>
</dbReference>
<keyword evidence="1" id="KW-1133">Transmembrane helix</keyword>
<comment type="caution">
    <text evidence="2">The sequence shown here is derived from an EMBL/GenBank/DDBJ whole genome shotgun (WGS) entry which is preliminary data.</text>
</comment>
<dbReference type="PATRIC" id="fig|45634.12.peg.594"/>
<evidence type="ECO:0000313" key="3">
    <source>
        <dbReference type="Proteomes" id="UP000070377"/>
    </source>
</evidence>
<organism evidence="2 3">
    <name type="scientific">Streptococcus cristatus</name>
    <dbReference type="NCBI Taxonomy" id="45634"/>
    <lineage>
        <taxon>Bacteria</taxon>
        <taxon>Bacillati</taxon>
        <taxon>Bacillota</taxon>
        <taxon>Bacilli</taxon>
        <taxon>Lactobacillales</taxon>
        <taxon>Streptococcaceae</taxon>
        <taxon>Streptococcus</taxon>
    </lineage>
</organism>
<reference evidence="2 3" key="1">
    <citation type="submission" date="2016-01" db="EMBL/GenBank/DDBJ databases">
        <title>Highly variable Streptococcus oralis are common among viridans streptococci isolated from primates.</title>
        <authorList>
            <person name="Denapaite D."/>
            <person name="Rieger M."/>
            <person name="Koendgen S."/>
            <person name="Brueckner R."/>
            <person name="Ochigava I."/>
            <person name="Kappeler P."/>
            <person name="Maetz-Rensing K."/>
            <person name="Leendertz F."/>
            <person name="Hakenbeck R."/>
        </authorList>
    </citation>
    <scope>NUCLEOTIDE SEQUENCE [LARGE SCALE GENOMIC DNA]</scope>
    <source>
        <strain evidence="2 3">DD08</strain>
    </source>
</reference>
<evidence type="ECO:0000313" key="2">
    <source>
        <dbReference type="EMBL" id="KXT70597.1"/>
    </source>
</evidence>
<protein>
    <submittedName>
        <fullName evidence="2">Uncharacterized protein</fullName>
    </submittedName>
</protein>
<keyword evidence="1" id="KW-0812">Transmembrane</keyword>